<feature type="transmembrane region" description="Helical" evidence="1">
    <location>
        <begin position="12"/>
        <end position="33"/>
    </location>
</feature>
<reference evidence="2" key="1">
    <citation type="journal article" date="2015" name="Nature">
        <title>Complex archaea that bridge the gap between prokaryotes and eukaryotes.</title>
        <authorList>
            <person name="Spang A."/>
            <person name="Saw J.H."/>
            <person name="Jorgensen S.L."/>
            <person name="Zaremba-Niedzwiedzka K."/>
            <person name="Martijn J."/>
            <person name="Lind A.E."/>
            <person name="van Eijk R."/>
            <person name="Schleper C."/>
            <person name="Guy L."/>
            <person name="Ettema T.J."/>
        </authorList>
    </citation>
    <scope>NUCLEOTIDE SEQUENCE</scope>
</reference>
<organism evidence="2">
    <name type="scientific">marine sediment metagenome</name>
    <dbReference type="NCBI Taxonomy" id="412755"/>
    <lineage>
        <taxon>unclassified sequences</taxon>
        <taxon>metagenomes</taxon>
        <taxon>ecological metagenomes</taxon>
    </lineage>
</organism>
<evidence type="ECO:0000256" key="1">
    <source>
        <dbReference type="SAM" id="Phobius"/>
    </source>
</evidence>
<gene>
    <name evidence="2" type="ORF">LCGC14_1680230</name>
</gene>
<keyword evidence="1" id="KW-1133">Transmembrane helix</keyword>
<dbReference type="EMBL" id="LAZR01014550">
    <property type="protein sequence ID" value="KKM16995.1"/>
    <property type="molecule type" value="Genomic_DNA"/>
</dbReference>
<dbReference type="AlphaFoldDB" id="A0A0F9KNX7"/>
<keyword evidence="1" id="KW-0812">Transmembrane</keyword>
<evidence type="ECO:0000313" key="2">
    <source>
        <dbReference type="EMBL" id="KKM16995.1"/>
    </source>
</evidence>
<feature type="transmembrane region" description="Helical" evidence="1">
    <location>
        <begin position="118"/>
        <end position="139"/>
    </location>
</feature>
<accession>A0A0F9KNX7</accession>
<keyword evidence="1" id="KW-0472">Membrane</keyword>
<proteinExistence type="predicted"/>
<comment type="caution">
    <text evidence="2">The sequence shown here is derived from an EMBL/GenBank/DDBJ whole genome shotgun (WGS) entry which is preliminary data.</text>
</comment>
<protein>
    <submittedName>
        <fullName evidence="2">Uncharacterized protein</fullName>
    </submittedName>
</protein>
<sequence>MINKKGFLTRDFVISGILFSGMVALFVLMIAGISDEYDSTLLVNEDFAANYDTLLEQTDRIETARETAAAGEGLSFLGTFDVAFQSTFTVIQMVFQTLNLFGDMSGSFAEDFGVDPSVVRLTFLIALSILTTIIVFVWISSISRGRI</sequence>
<name>A0A0F9KNX7_9ZZZZ</name>